<proteinExistence type="predicted"/>
<evidence type="ECO:0000313" key="1">
    <source>
        <dbReference type="EMBL" id="MFM9329847.1"/>
    </source>
</evidence>
<accession>A0ACC7P693</accession>
<dbReference type="Proteomes" id="UP001631969">
    <property type="component" value="Unassembled WGS sequence"/>
</dbReference>
<protein>
    <submittedName>
        <fullName evidence="1">HEAT repeat domain-containing protein</fullName>
    </submittedName>
</protein>
<organism evidence="1 2">
    <name type="scientific">Paenibacillus mesotrionivorans</name>
    <dbReference type="NCBI Taxonomy" id="3160968"/>
    <lineage>
        <taxon>Bacteria</taxon>
        <taxon>Bacillati</taxon>
        <taxon>Bacillota</taxon>
        <taxon>Bacilli</taxon>
        <taxon>Bacillales</taxon>
        <taxon>Paenibacillaceae</taxon>
        <taxon>Paenibacillus</taxon>
    </lineage>
</organism>
<comment type="caution">
    <text evidence="1">The sequence shown here is derived from an EMBL/GenBank/DDBJ whole genome shotgun (WGS) entry which is preliminary data.</text>
</comment>
<evidence type="ECO:0000313" key="2">
    <source>
        <dbReference type="Proteomes" id="UP001631969"/>
    </source>
</evidence>
<sequence>MFNKNHPDKRKLLDELDGLGYSARMRHVAQLGRESTDAAAYSRLLSALLEDGAYEAHLALTGAEATVNAAVMLEAVRHRAAGVRKRAAGLLAQAAPAEEIEGNLEQLSQESRRHFLHNLSLGSRQELAERLLPQVNTRWGAKEAAILLPACGRETVSQWLPELGYAIGNWHSLAKRHPEEVAAFFRTSLAAASSRGKGNVWQRFSSAMEMLCRLKPEVVLDCALREGPKDILHPVLRRHLGFLISFDAGAVHTLLTRVEARGDLIKHGIPHSVLKKRRYFTLEQWKSIAALLPEQPYHLAKLLHALAPSKRADIFEAAYGEEMRSARVFPEELLDELPHELRDKEASRMLGLRQIKDYPLLTVRITARRLIGHAREPLEQEAAASSAEERGQALALLVKSTALSRRGMDKTLVFLKRIKNDQDPVRQTVFAELARCPASLFREEHIPELDLLVDSLAEARDTSDATRARAEEMAFSLMGRYVHEPQGAFFQFALRTLTKLVKQSGHLTMPWLNRMSLPHGIEELLFETLRPFLAQAAKRENHNLVLQFADWLGRRAYSLVKLQDMLEDTTKAKSASTAAQAARYWLAAPRTRDERVAELLARDKSFITVREVFEHLHRRRQEWLDPYLSGAAVKGKFLSGKTVYLLPAANGFHRWLPRQQQAFRALLERVALDEKRVLQERAQAVQSMARLPDLWPELLPKLLNHKEVFMAEAALHALSLTEEPERALPLLLEHLDGDRARVAMYAIPRCASRVSPHLLAELLEKLLNRDKLKITVRKEAVRLLGLFRLPNSMTLLLEEFGNPKVHKDVLIAIGHAARQLLEDERSWMVLDTLAASPEYDIAVSLLKQRPGELPAPYRARYLTYFLKAAAHEEPALGHGALHALAQWTEGHEDAIAEVAAKALVNLDDSSRWSPAMFLLIEAARNGKVNDRVLEVVRYLAEAPIREEWNASRQQDLPHRHRLKSLTGQLTALPISIRLDLIPLYQGMIECLSPHEALQHLVITLHIAAVDWGKEEAAVDGLTQVAQCLGKQPYLFLEAYMQMDQSLGNCKGYWQPEPLLAVVDALRQQGGAMALAIALPALKAAGEALEWNAASAGRLRDCRTHPDAMVRTMALDIETAD</sequence>
<reference evidence="1" key="1">
    <citation type="submission" date="2024-12" db="EMBL/GenBank/DDBJ databases">
        <authorList>
            <person name="Wu N."/>
        </authorList>
    </citation>
    <scope>NUCLEOTIDE SEQUENCE</scope>
    <source>
        <strain evidence="1">P15</strain>
    </source>
</reference>
<keyword evidence="2" id="KW-1185">Reference proteome</keyword>
<name>A0ACC7P693_9BACL</name>
<dbReference type="EMBL" id="JBJURJ010000010">
    <property type="protein sequence ID" value="MFM9329847.1"/>
    <property type="molecule type" value="Genomic_DNA"/>
</dbReference>
<gene>
    <name evidence="1" type="ORF">ACI1P1_16245</name>
</gene>